<keyword evidence="1" id="KW-0479">Metal-binding</keyword>
<keyword evidence="3" id="KW-0411">Iron-sulfur</keyword>
<dbReference type="PANTHER" id="PTHR40447">
    <property type="entry name" value="ANAEROBIC SULFITE REDUCTASE SUBUNIT A"/>
    <property type="match status" value="1"/>
</dbReference>
<dbReference type="SUPFAM" id="SSF46548">
    <property type="entry name" value="alpha-helical ferredoxin"/>
    <property type="match status" value="1"/>
</dbReference>
<dbReference type="GO" id="GO:0046872">
    <property type="term" value="F:metal ion binding"/>
    <property type="evidence" value="ECO:0007669"/>
    <property type="project" value="UniProtKB-KW"/>
</dbReference>
<dbReference type="Gene3D" id="1.10.1060.10">
    <property type="entry name" value="Alpha-helical ferredoxin"/>
    <property type="match status" value="1"/>
</dbReference>
<dbReference type="PROSITE" id="PS00198">
    <property type="entry name" value="4FE4S_FER_1"/>
    <property type="match status" value="2"/>
</dbReference>
<dbReference type="InterPro" id="IPR017896">
    <property type="entry name" value="4Fe4S_Fe-S-bd"/>
</dbReference>
<reference evidence="5" key="1">
    <citation type="journal article" date="2023" name="Int. J. Syst. Evol. Microbiol.">
        <title>Mesoterricola silvestris gen. nov., sp. nov., Mesoterricola sediminis sp. nov., Geothrix oryzae sp. nov., Geothrix edaphica sp. nov., Geothrix rubra sp. nov., and Geothrix limicola sp. nov., six novel members of Acidobacteriota isolated from soils.</title>
        <authorList>
            <person name="Itoh H."/>
            <person name="Sugisawa Y."/>
            <person name="Mise K."/>
            <person name="Xu Z."/>
            <person name="Kuniyasu M."/>
            <person name="Ushijima N."/>
            <person name="Kawano K."/>
            <person name="Kobayashi E."/>
            <person name="Shiratori Y."/>
            <person name="Masuda Y."/>
            <person name="Senoo K."/>
        </authorList>
    </citation>
    <scope>NUCLEOTIDE SEQUENCE</scope>
    <source>
        <strain evidence="5">W786</strain>
    </source>
</reference>
<dbReference type="RefSeq" id="WP_243345833.1">
    <property type="nucleotide sequence ID" value="NZ_AP027081.1"/>
</dbReference>
<dbReference type="GO" id="GO:0051536">
    <property type="term" value="F:iron-sulfur cluster binding"/>
    <property type="evidence" value="ECO:0007669"/>
    <property type="project" value="UniProtKB-KW"/>
</dbReference>
<evidence type="ECO:0000313" key="6">
    <source>
        <dbReference type="Proteomes" id="UP001228113"/>
    </source>
</evidence>
<dbReference type="Pfam" id="PF17179">
    <property type="entry name" value="Fer4_22"/>
    <property type="match status" value="1"/>
</dbReference>
<sequence>MAETRFLPSESLDTFVKALRRDGRRVLAPTARDGRAELNPVEAAAEIDLEGLQTALSAKETVFPKVERILEYSLSGGGVDLRDVAPKAEPTVLLGVRPCDAAGFGALDAVFNWDTRDRFFNARREALAIVAVACTRADDACFCTSVGGGPGSTAGSDILLTPVQGGFLAELVTEKGAALAALCPDAFRPDPGLEKKVADLPMAFDHAALTASLQGRFEDPLWERQSLRCLGCGACAFVCPSCVCFDLVEEADAREGRRLRTWDTCGTALFTLHASGHNPRESQAQRWRQRVYHKFSYYPERYGRLGCVGCGKCTRACPVDMDLQEHLLEAAQA</sequence>
<evidence type="ECO:0000256" key="1">
    <source>
        <dbReference type="ARBA" id="ARBA00022723"/>
    </source>
</evidence>
<dbReference type="EMBL" id="AP027081">
    <property type="protein sequence ID" value="BDU78442.1"/>
    <property type="molecule type" value="Genomic_DNA"/>
</dbReference>
<accession>A0AA48KFL9</accession>
<evidence type="ECO:0000313" key="5">
    <source>
        <dbReference type="EMBL" id="BDU78442.1"/>
    </source>
</evidence>
<organism evidence="5 6">
    <name type="scientific">Mesoterricola sediminis</name>
    <dbReference type="NCBI Taxonomy" id="2927980"/>
    <lineage>
        <taxon>Bacteria</taxon>
        <taxon>Pseudomonadati</taxon>
        <taxon>Acidobacteriota</taxon>
        <taxon>Holophagae</taxon>
        <taxon>Holophagales</taxon>
        <taxon>Holophagaceae</taxon>
        <taxon>Mesoterricola</taxon>
    </lineage>
</organism>
<evidence type="ECO:0000256" key="3">
    <source>
        <dbReference type="ARBA" id="ARBA00023014"/>
    </source>
</evidence>
<keyword evidence="2" id="KW-0408">Iron</keyword>
<dbReference type="InterPro" id="IPR017900">
    <property type="entry name" value="4Fe4S_Fe_S_CS"/>
</dbReference>
<name>A0AA48KFL9_9BACT</name>
<protein>
    <submittedName>
        <fullName evidence="5">Heterodisulfide reductase subunit A</fullName>
    </submittedName>
</protein>
<proteinExistence type="predicted"/>
<dbReference type="PANTHER" id="PTHR40447:SF1">
    <property type="entry name" value="ANAEROBIC SULFITE REDUCTASE SUBUNIT A"/>
    <property type="match status" value="1"/>
</dbReference>
<dbReference type="Proteomes" id="UP001228113">
    <property type="component" value="Chromosome"/>
</dbReference>
<keyword evidence="6" id="KW-1185">Reference proteome</keyword>
<feature type="domain" description="4Fe-4S ferredoxin-type" evidence="4">
    <location>
        <begin position="218"/>
        <end position="250"/>
    </location>
</feature>
<dbReference type="PROSITE" id="PS51379">
    <property type="entry name" value="4FE4S_FER_2"/>
    <property type="match status" value="2"/>
</dbReference>
<gene>
    <name evidence="5" type="primary">hdrE</name>
    <name evidence="5" type="ORF">METESE_34000</name>
</gene>
<evidence type="ECO:0000259" key="4">
    <source>
        <dbReference type="PROSITE" id="PS51379"/>
    </source>
</evidence>
<dbReference type="KEGG" id="msea:METESE_34000"/>
<feature type="domain" description="4Fe-4S ferredoxin-type" evidence="4">
    <location>
        <begin position="297"/>
        <end position="326"/>
    </location>
</feature>
<dbReference type="AlphaFoldDB" id="A0AA48KFL9"/>
<evidence type="ECO:0000256" key="2">
    <source>
        <dbReference type="ARBA" id="ARBA00023004"/>
    </source>
</evidence>
<dbReference type="InterPro" id="IPR009051">
    <property type="entry name" value="Helical_ferredxn"/>
</dbReference>